<feature type="transmembrane region" description="Helical" evidence="9">
    <location>
        <begin position="24"/>
        <end position="50"/>
    </location>
</feature>
<dbReference type="InterPro" id="IPR027417">
    <property type="entry name" value="P-loop_NTPase"/>
</dbReference>
<evidence type="ECO:0000256" key="3">
    <source>
        <dbReference type="ARBA" id="ARBA00022692"/>
    </source>
</evidence>
<dbReference type="Pfam" id="PF00005">
    <property type="entry name" value="ABC_tran"/>
    <property type="match status" value="2"/>
</dbReference>
<dbReference type="CDD" id="cd18604">
    <property type="entry name" value="ABC_6TM_VMR1_D2_like"/>
    <property type="match status" value="1"/>
</dbReference>
<evidence type="ECO:0000313" key="13">
    <source>
        <dbReference type="Proteomes" id="UP000193642"/>
    </source>
</evidence>
<dbReference type="GO" id="GO:0016020">
    <property type="term" value="C:membrane"/>
    <property type="evidence" value="ECO:0007669"/>
    <property type="project" value="UniProtKB-SubCell"/>
</dbReference>
<dbReference type="InterPro" id="IPR003593">
    <property type="entry name" value="AAA+_ATPase"/>
</dbReference>
<evidence type="ECO:0000256" key="8">
    <source>
        <dbReference type="ARBA" id="ARBA00023136"/>
    </source>
</evidence>
<evidence type="ECO:0000256" key="9">
    <source>
        <dbReference type="SAM" id="Phobius"/>
    </source>
</evidence>
<feature type="transmembrane region" description="Helical" evidence="9">
    <location>
        <begin position="552"/>
        <end position="572"/>
    </location>
</feature>
<dbReference type="CDD" id="cd03244">
    <property type="entry name" value="ABCC_MRP_domain2"/>
    <property type="match status" value="1"/>
</dbReference>
<feature type="domain" description="ABC transmembrane type-1" evidence="11">
    <location>
        <begin position="1006"/>
        <end position="1259"/>
    </location>
</feature>
<gene>
    <name evidence="12" type="ORF">BCR33DRAFT_712882</name>
</gene>
<dbReference type="FunFam" id="3.40.50.300:FF:000630">
    <property type="entry name" value="ATP-binding cassette (ABC) transporter, putative"/>
    <property type="match status" value="1"/>
</dbReference>
<sequence>MHPNQEPPPPPLPPTTPPAIDVHLLFQTLFPIVSALAFLGLSLSAVFHFLSFVEWRRTSKLVPPRLKQSISLFDDSEDTEQVPLLQTDPLERLVPDPNVSIFAHILSDTPVILRWLPVACLVIVVVGSTVKYALLAYAGVPQVGYNSYGFFSLWILSSFLALSIATSSAFVLDLAGPSSIVSTTLFSIIHLFISWLDVYAFSEHNKWLECIISWIDAIQMISLVSAIAANGLRYSEESRHKILALETYKLENRTSMELQSNFFSYLTFSWLTPVVHMASKATLQASDIWQLRNCDQTDSVLIKYVRKKYQSVAQSLCWHDTTVAGLGKRGRTVIAISCCTVLLQFAGPYFINRLLKSFESLPDNPSPTAILFFIGRRQSSHARSILIAEIYAKSLRRVAGTGKAKVETIEGSLGLEETDNASTGKIISLLSVDVEKIREYVSYLYNLIIFFPISLLISILSLMSILGVIPTLCGLSVMIVMGPINFMVGGWLKTAQSRLSNATDKRINATNEVLHGIRILKYLSWEEKFSESVEKLRAIELKELYRLNLIQLLFNSSSMASGLLVSFIIFSVHSLQSETGNMDPATAFTGLYLVQQFMDILSRLPYDLMFLFQAKVAMERIQKFLDEEEVAGSCLDDALSTNMNLTSANESQVAFENASYFITSHSENISLNFRINALNAVCGSTGSGKTSLCLALLGELKQTEGRTILNDGTTNHPIRVAPQRTIRENILMGTPYNPSRYHHVLEAAALVKDLETLECGDRTEIGEKGVTLSGGQKQRISLARALYSQAKIVILDDPLSAVDAPTAKHLMLHAINGPLLANRTVILVTHAVGLVVPFAEFVVFMKAGQVVASGSPAEIARHPDVAEVTGEMVAGLNESPRVKTLTKLPSAVNVTEGTKEKELVKEEKMASGTVSYKVYWAYVKAAGGIWFALAFLLSFWFVIGVQFGNDFWLKKWSEAGKGQSGNTTFFSETQLDSMLISTIIPWSNSLVRGVSEITAMNSRQSFLMTLERNDVVYYIAIYGLFGVGIILASNFNSFLAVWCAQNAANTMHKNLMNAMLGAPLRFFEITPIGRILNRFSKDISVIDQTVMNTVRFFLNRLFVGIMVVFVVTSGSMYFLIAVIPIAYVSLHIGKLYLNASRELKRLESVSRSPIYNQFSETLNGVATIRAYRQQNRFLAQNNAKVDTNHRFFYTLWAGNRWLCVRTDLISATVVLCSGLTVIFAHSSISKGWAGIILLYAGKFSDALVWIVRMHAEMEMSLDSVERVVEYSEVTQEPARVNPAYRPPQNWPHEGRIEVKDLSIRYAEDQPCVLKRLNFVVKPGEKIGVVGELSTLSLAFFRIVPFFEGSIEIDGLDIEKLGLHDLRSKLTVIPQDPVLFEGTLRSNLNPFDEYSDEEMMQVLKGTHVLESLQRKSITSQETLVECESATSTQTQQLKEASITLDYHVTENGQNFSQGQRQLLCMARALLRNTRIVILDEATASIDGPTDARIQNTIRERLWDRTIFTIAHRLRSVADYDRILVLNYGEIVEYASPYELKPLITGQFQKMCQETGEFDEIMSIAKKAWLSKNEPN</sequence>
<dbReference type="PANTHER" id="PTHR24223:SF353">
    <property type="entry name" value="ABC TRANSPORTER ATP-BINDING PROTEIN_PERMEASE VMR1-RELATED"/>
    <property type="match status" value="1"/>
</dbReference>
<keyword evidence="4" id="KW-0677">Repeat</keyword>
<feature type="transmembrane region" description="Helical" evidence="9">
    <location>
        <begin position="115"/>
        <end position="138"/>
    </location>
</feature>
<name>A0A1Y2CX59_9FUNG</name>
<dbReference type="Pfam" id="PF00664">
    <property type="entry name" value="ABC_membrane"/>
    <property type="match status" value="2"/>
</dbReference>
<feature type="domain" description="ABC transporter" evidence="10">
    <location>
        <begin position="1296"/>
        <end position="1551"/>
    </location>
</feature>
<evidence type="ECO:0000259" key="11">
    <source>
        <dbReference type="PROSITE" id="PS50929"/>
    </source>
</evidence>
<feature type="transmembrane region" description="Helical" evidence="9">
    <location>
        <begin position="469"/>
        <end position="492"/>
    </location>
</feature>
<evidence type="ECO:0000256" key="1">
    <source>
        <dbReference type="ARBA" id="ARBA00004370"/>
    </source>
</evidence>
<evidence type="ECO:0000256" key="2">
    <source>
        <dbReference type="ARBA" id="ARBA00022448"/>
    </source>
</evidence>
<feature type="transmembrane region" description="Helical" evidence="9">
    <location>
        <begin position="150"/>
        <end position="172"/>
    </location>
</feature>
<accession>A0A1Y2CX59</accession>
<evidence type="ECO:0000256" key="7">
    <source>
        <dbReference type="ARBA" id="ARBA00022989"/>
    </source>
</evidence>
<evidence type="ECO:0000256" key="4">
    <source>
        <dbReference type="ARBA" id="ARBA00022737"/>
    </source>
</evidence>
<evidence type="ECO:0000256" key="6">
    <source>
        <dbReference type="ARBA" id="ARBA00022840"/>
    </source>
</evidence>
<keyword evidence="2" id="KW-0813">Transport</keyword>
<reference evidence="12 13" key="1">
    <citation type="submission" date="2016-07" db="EMBL/GenBank/DDBJ databases">
        <title>Pervasive Adenine N6-methylation of Active Genes in Fungi.</title>
        <authorList>
            <consortium name="DOE Joint Genome Institute"/>
            <person name="Mondo S.J."/>
            <person name="Dannebaum R.O."/>
            <person name="Kuo R.C."/>
            <person name="Labutti K."/>
            <person name="Haridas S."/>
            <person name="Kuo A."/>
            <person name="Salamov A."/>
            <person name="Ahrendt S.R."/>
            <person name="Lipzen A."/>
            <person name="Sullivan W."/>
            <person name="Andreopoulos W.B."/>
            <person name="Clum A."/>
            <person name="Lindquist E."/>
            <person name="Daum C."/>
            <person name="Ramamoorthy G.K."/>
            <person name="Gryganskyi A."/>
            <person name="Culley D."/>
            <person name="Magnuson J.K."/>
            <person name="James T.Y."/>
            <person name="O'Malley M.A."/>
            <person name="Stajich J.E."/>
            <person name="Spatafora J.W."/>
            <person name="Visel A."/>
            <person name="Grigoriev I.V."/>
        </authorList>
    </citation>
    <scope>NUCLEOTIDE SEQUENCE [LARGE SCALE GENOMIC DNA]</scope>
    <source>
        <strain evidence="12 13">JEL800</strain>
    </source>
</reference>
<feature type="transmembrane region" description="Helical" evidence="9">
    <location>
        <begin position="443"/>
        <end position="463"/>
    </location>
</feature>
<dbReference type="InterPro" id="IPR017871">
    <property type="entry name" value="ABC_transporter-like_CS"/>
</dbReference>
<comment type="caution">
    <text evidence="12">The sequence shown here is derived from an EMBL/GenBank/DDBJ whole genome shotgun (WGS) entry which is preliminary data.</text>
</comment>
<dbReference type="PANTHER" id="PTHR24223">
    <property type="entry name" value="ATP-BINDING CASSETTE SUB-FAMILY C"/>
    <property type="match status" value="1"/>
</dbReference>
<keyword evidence="13" id="KW-1185">Reference proteome</keyword>
<protein>
    <recommendedName>
        <fullName evidence="14">P-loop containing nucleoside triphosphate hydrolase protein</fullName>
    </recommendedName>
</protein>
<dbReference type="InterPro" id="IPR003439">
    <property type="entry name" value="ABC_transporter-like_ATP-bd"/>
</dbReference>
<dbReference type="PROSITE" id="PS00211">
    <property type="entry name" value="ABC_TRANSPORTER_1"/>
    <property type="match status" value="2"/>
</dbReference>
<dbReference type="GO" id="GO:0016887">
    <property type="term" value="F:ATP hydrolysis activity"/>
    <property type="evidence" value="ECO:0007669"/>
    <property type="project" value="InterPro"/>
</dbReference>
<dbReference type="SUPFAM" id="SSF90123">
    <property type="entry name" value="ABC transporter transmembrane region"/>
    <property type="match status" value="2"/>
</dbReference>
<dbReference type="EMBL" id="MCGO01000006">
    <property type="protein sequence ID" value="ORY50925.1"/>
    <property type="molecule type" value="Genomic_DNA"/>
</dbReference>
<dbReference type="InterPro" id="IPR036640">
    <property type="entry name" value="ABC1_TM_sf"/>
</dbReference>
<dbReference type="PROSITE" id="PS50929">
    <property type="entry name" value="ABC_TM1F"/>
    <property type="match status" value="2"/>
</dbReference>
<dbReference type="GO" id="GO:0005524">
    <property type="term" value="F:ATP binding"/>
    <property type="evidence" value="ECO:0007669"/>
    <property type="project" value="UniProtKB-KW"/>
</dbReference>
<comment type="subcellular location">
    <subcellularLocation>
        <location evidence="1">Membrane</location>
    </subcellularLocation>
</comment>
<dbReference type="SMART" id="SM00382">
    <property type="entry name" value="AAA"/>
    <property type="match status" value="2"/>
</dbReference>
<dbReference type="PROSITE" id="PS50893">
    <property type="entry name" value="ABC_TRANSPORTER_2"/>
    <property type="match status" value="2"/>
</dbReference>
<proteinExistence type="predicted"/>
<dbReference type="OrthoDB" id="6500128at2759"/>
<dbReference type="CDD" id="cd03250">
    <property type="entry name" value="ABCC_MRP_domain1"/>
    <property type="match status" value="1"/>
</dbReference>
<dbReference type="InterPro" id="IPR011527">
    <property type="entry name" value="ABC1_TM_dom"/>
</dbReference>
<feature type="domain" description="ABC transmembrane type-1" evidence="11">
    <location>
        <begin position="412"/>
        <end position="613"/>
    </location>
</feature>
<keyword evidence="8 9" id="KW-0472">Membrane</keyword>
<dbReference type="GO" id="GO:0140359">
    <property type="term" value="F:ABC-type transporter activity"/>
    <property type="evidence" value="ECO:0007669"/>
    <property type="project" value="InterPro"/>
</dbReference>
<dbReference type="Gene3D" id="1.20.1560.10">
    <property type="entry name" value="ABC transporter type 1, transmembrane domain"/>
    <property type="match status" value="2"/>
</dbReference>
<feature type="transmembrane region" description="Helical" evidence="9">
    <location>
        <begin position="1015"/>
        <end position="1035"/>
    </location>
</feature>
<evidence type="ECO:0008006" key="14">
    <source>
        <dbReference type="Google" id="ProtNLM"/>
    </source>
</evidence>
<feature type="transmembrane region" description="Helical" evidence="9">
    <location>
        <begin position="179"/>
        <end position="199"/>
    </location>
</feature>
<dbReference type="CDD" id="cd18596">
    <property type="entry name" value="ABC_6TM_VMR1_D1_like"/>
    <property type="match status" value="1"/>
</dbReference>
<dbReference type="STRING" id="329046.A0A1Y2CX59"/>
<feature type="domain" description="ABC transporter" evidence="10">
    <location>
        <begin position="648"/>
        <end position="872"/>
    </location>
</feature>
<dbReference type="Gene3D" id="3.40.50.300">
    <property type="entry name" value="P-loop containing nucleotide triphosphate hydrolases"/>
    <property type="match status" value="2"/>
</dbReference>
<feature type="transmembrane region" description="Helical" evidence="9">
    <location>
        <begin position="919"/>
        <end position="945"/>
    </location>
</feature>
<evidence type="ECO:0000313" key="12">
    <source>
        <dbReference type="EMBL" id="ORY50925.1"/>
    </source>
</evidence>
<evidence type="ECO:0000259" key="10">
    <source>
        <dbReference type="PROSITE" id="PS50893"/>
    </source>
</evidence>
<organism evidence="12 13">
    <name type="scientific">Rhizoclosmatium globosum</name>
    <dbReference type="NCBI Taxonomy" id="329046"/>
    <lineage>
        <taxon>Eukaryota</taxon>
        <taxon>Fungi</taxon>
        <taxon>Fungi incertae sedis</taxon>
        <taxon>Chytridiomycota</taxon>
        <taxon>Chytridiomycota incertae sedis</taxon>
        <taxon>Chytridiomycetes</taxon>
        <taxon>Chytridiales</taxon>
        <taxon>Chytriomycetaceae</taxon>
        <taxon>Rhizoclosmatium</taxon>
    </lineage>
</organism>
<keyword evidence="3 9" id="KW-0812">Transmembrane</keyword>
<dbReference type="SUPFAM" id="SSF52540">
    <property type="entry name" value="P-loop containing nucleoside triphosphate hydrolases"/>
    <property type="match status" value="2"/>
</dbReference>
<dbReference type="Proteomes" id="UP000193642">
    <property type="component" value="Unassembled WGS sequence"/>
</dbReference>
<feature type="transmembrane region" description="Helical" evidence="9">
    <location>
        <begin position="211"/>
        <end position="232"/>
    </location>
</feature>
<dbReference type="InterPro" id="IPR050173">
    <property type="entry name" value="ABC_transporter_C-like"/>
</dbReference>
<keyword evidence="5" id="KW-0547">Nucleotide-binding</keyword>
<evidence type="ECO:0000256" key="5">
    <source>
        <dbReference type="ARBA" id="ARBA00022741"/>
    </source>
</evidence>
<keyword evidence="6" id="KW-0067">ATP-binding</keyword>
<keyword evidence="7 9" id="KW-1133">Transmembrane helix</keyword>